<sequence length="77" mass="8584">MRRSFGGLTNCTVKLHPGQFEECWTDQLCKPLTDCEAQHRFSADPGAAWLSSSLLPTQSGHVVSFHQAELASFDFKQ</sequence>
<name>A0A0V0XPK7_TRIPS</name>
<dbReference type="AlphaFoldDB" id="A0A0V0XPK7"/>
<reference evidence="1 2" key="1">
    <citation type="submission" date="2015-01" db="EMBL/GenBank/DDBJ databases">
        <title>Evolution of Trichinella species and genotypes.</title>
        <authorList>
            <person name="Korhonen P.K."/>
            <person name="Edoardo P."/>
            <person name="Giuseppe L.R."/>
            <person name="Gasser R.B."/>
        </authorList>
    </citation>
    <scope>NUCLEOTIDE SEQUENCE [LARGE SCALE GENOMIC DNA]</scope>
    <source>
        <strain evidence="1">ISS141</strain>
    </source>
</reference>
<evidence type="ECO:0000313" key="2">
    <source>
        <dbReference type="Proteomes" id="UP000054815"/>
    </source>
</evidence>
<comment type="caution">
    <text evidence="1">The sequence shown here is derived from an EMBL/GenBank/DDBJ whole genome shotgun (WGS) entry which is preliminary data.</text>
</comment>
<accession>A0A0V0XPK7</accession>
<protein>
    <submittedName>
        <fullName evidence="1">Uncharacterized protein</fullName>
    </submittedName>
</protein>
<dbReference type="EMBL" id="JYDU01000184">
    <property type="protein sequence ID" value="KRX89842.1"/>
    <property type="molecule type" value="Genomic_DNA"/>
</dbReference>
<organism evidence="1 2">
    <name type="scientific">Trichinella pseudospiralis</name>
    <name type="common">Parasitic roundworm</name>
    <dbReference type="NCBI Taxonomy" id="6337"/>
    <lineage>
        <taxon>Eukaryota</taxon>
        <taxon>Metazoa</taxon>
        <taxon>Ecdysozoa</taxon>
        <taxon>Nematoda</taxon>
        <taxon>Enoplea</taxon>
        <taxon>Dorylaimia</taxon>
        <taxon>Trichinellida</taxon>
        <taxon>Trichinellidae</taxon>
        <taxon>Trichinella</taxon>
    </lineage>
</organism>
<dbReference type="Proteomes" id="UP000054815">
    <property type="component" value="Unassembled WGS sequence"/>
</dbReference>
<gene>
    <name evidence="1" type="ORF">T4E_3775</name>
</gene>
<proteinExistence type="predicted"/>
<evidence type="ECO:0000313" key="1">
    <source>
        <dbReference type="EMBL" id="KRX89842.1"/>
    </source>
</evidence>